<dbReference type="RefSeq" id="WP_011376083.1">
    <property type="nucleotide sequence ID" value="NC_007577.1"/>
</dbReference>
<dbReference type="OrthoDB" id="421803at2"/>
<proteinExistence type="predicted"/>
<gene>
    <name evidence="3" type="ordered locus">PMT9312_0524</name>
</gene>
<dbReference type="InterPro" id="IPR002104">
    <property type="entry name" value="Integrase_catalytic"/>
</dbReference>
<dbReference type="GO" id="GO:0006310">
    <property type="term" value="P:DNA recombination"/>
    <property type="evidence" value="ECO:0007669"/>
    <property type="project" value="UniProtKB-KW"/>
</dbReference>
<dbReference type="eggNOG" id="COG0582">
    <property type="taxonomic scope" value="Bacteria"/>
</dbReference>
<dbReference type="GO" id="GO:0015074">
    <property type="term" value="P:DNA integration"/>
    <property type="evidence" value="ECO:0007669"/>
    <property type="project" value="InterPro"/>
</dbReference>
<name>Q31C10_PROM9</name>
<keyword evidence="1" id="KW-0233">DNA recombination</keyword>
<dbReference type="Proteomes" id="UP000002715">
    <property type="component" value="Chromosome"/>
</dbReference>
<evidence type="ECO:0000256" key="1">
    <source>
        <dbReference type="ARBA" id="ARBA00023172"/>
    </source>
</evidence>
<organism evidence="3 4">
    <name type="scientific">Prochlorococcus marinus (strain MIT 9312)</name>
    <dbReference type="NCBI Taxonomy" id="74546"/>
    <lineage>
        <taxon>Bacteria</taxon>
        <taxon>Bacillati</taxon>
        <taxon>Cyanobacteriota</taxon>
        <taxon>Cyanophyceae</taxon>
        <taxon>Synechococcales</taxon>
        <taxon>Prochlorococcaceae</taxon>
        <taxon>Prochlorococcus</taxon>
    </lineage>
</organism>
<dbReference type="KEGG" id="pmi:PMT9312_0524"/>
<dbReference type="AlphaFoldDB" id="Q31C10"/>
<dbReference type="HOGENOM" id="CLU_051798_0_0_3"/>
<reference evidence="4" key="1">
    <citation type="submission" date="2005-07" db="EMBL/GenBank/DDBJ databases">
        <title>Complete sequence of Prochlorococcus marinus str. MIT 9312.</title>
        <authorList>
            <consortium name="US DOE Joint Genome Institute"/>
            <person name="Copeland A."/>
            <person name="Lucas S."/>
            <person name="Lapidus A."/>
            <person name="Barry K."/>
            <person name="Detter J.C."/>
            <person name="Glavina T."/>
            <person name="Hammon N."/>
            <person name="Israni S."/>
            <person name="Pitluck S."/>
            <person name="Thiel J."/>
            <person name="Schmutz J."/>
            <person name="Larimer F."/>
            <person name="Land M."/>
            <person name="Kyrpides N."/>
            <person name="Lykidis A."/>
            <person name="Richardson P."/>
        </authorList>
    </citation>
    <scope>NUCLEOTIDE SEQUENCE [LARGE SCALE GENOMIC DNA]</scope>
    <source>
        <strain evidence="4">MIT 9312</strain>
    </source>
</reference>
<dbReference type="SUPFAM" id="SSF56349">
    <property type="entry name" value="DNA breaking-rejoining enzymes"/>
    <property type="match status" value="1"/>
</dbReference>
<sequence length="389" mass="46000">MNVIQEINNVNDKFATQGSKLRIEKRGEKLNIRGSLPTKEDKNNFKIQRISLGIKADISGLEEAKKKLKLINLQLELNQFDWINWINKPNKKEIKNDFEFSKRLNQFEEFFFKERKNEYLTSTRKTTWRSSYKPYMKRILYIYDIDNNEDLEIIFQKALESYKEGSRSRKQCATSLSVLAKFLDIKLPENWKLNSKGYGLNKAGYRDLPTDELIEKLWDKIPNNSWKFVFGLMATYGLRNHEVFFCDLSSLTNFGDKIIRVLPTTKTGEHQIWPFHPEWVEKFELTKLGKNPELLPNINRDLKITTLQNIGKKITDQFKRYSLQIKPYDLRHAWAVRTIFYDLPDTVAARMMGHSVSLHTQTYHHWITKRDQQQAVNNALLRVKRAKSL</sequence>
<dbReference type="GO" id="GO:0003677">
    <property type="term" value="F:DNA binding"/>
    <property type="evidence" value="ECO:0007669"/>
    <property type="project" value="InterPro"/>
</dbReference>
<accession>Q31C10</accession>
<dbReference type="STRING" id="74546.PMT9312_0524"/>
<dbReference type="CDD" id="cd00796">
    <property type="entry name" value="INT_Rci_Hp1_C"/>
    <property type="match status" value="1"/>
</dbReference>
<dbReference type="Pfam" id="PF00589">
    <property type="entry name" value="Phage_integrase"/>
    <property type="match status" value="1"/>
</dbReference>
<feature type="domain" description="Tyr recombinase" evidence="2">
    <location>
        <begin position="203"/>
        <end position="377"/>
    </location>
</feature>
<dbReference type="InterPro" id="IPR013762">
    <property type="entry name" value="Integrase-like_cat_sf"/>
</dbReference>
<protein>
    <submittedName>
        <fullName evidence="3">Phage integrase family</fullName>
    </submittedName>
</protein>
<evidence type="ECO:0000313" key="3">
    <source>
        <dbReference type="EMBL" id="ABB49585.1"/>
    </source>
</evidence>
<dbReference type="Gene3D" id="1.10.443.10">
    <property type="entry name" value="Intergrase catalytic core"/>
    <property type="match status" value="1"/>
</dbReference>
<dbReference type="InterPro" id="IPR011010">
    <property type="entry name" value="DNA_brk_join_enz"/>
</dbReference>
<dbReference type="PROSITE" id="PS51898">
    <property type="entry name" value="TYR_RECOMBINASE"/>
    <property type="match status" value="1"/>
</dbReference>
<dbReference type="EMBL" id="CP000111">
    <property type="protein sequence ID" value="ABB49585.1"/>
    <property type="molecule type" value="Genomic_DNA"/>
</dbReference>
<evidence type="ECO:0000313" key="4">
    <source>
        <dbReference type="Proteomes" id="UP000002715"/>
    </source>
</evidence>
<evidence type="ECO:0000259" key="2">
    <source>
        <dbReference type="PROSITE" id="PS51898"/>
    </source>
</evidence>